<keyword evidence="3" id="KW-0813">Transport</keyword>
<keyword evidence="16 21" id="KW-0407">Ion channel</keyword>
<evidence type="ECO:0000256" key="6">
    <source>
        <dbReference type="ARBA" id="ARBA00022566"/>
    </source>
</evidence>
<evidence type="ECO:0000313" key="21">
    <source>
        <dbReference type="EMBL" id="SDS52540.1"/>
    </source>
</evidence>
<evidence type="ECO:0000256" key="16">
    <source>
        <dbReference type="ARBA" id="ARBA00023303"/>
    </source>
</evidence>
<feature type="domain" description="Cyclic nucleotide-binding" evidence="20">
    <location>
        <begin position="279"/>
        <end position="385"/>
    </location>
</feature>
<dbReference type="Proteomes" id="UP000243904">
    <property type="component" value="Chromosome I"/>
</dbReference>
<comment type="subcellular location">
    <subcellularLocation>
        <location evidence="1">Cell membrane</location>
        <topology evidence="1">Multi-pass membrane protein</topology>
    </subcellularLocation>
</comment>
<feature type="transmembrane region" description="Helical" evidence="19">
    <location>
        <begin position="40"/>
        <end position="62"/>
    </location>
</feature>
<evidence type="ECO:0000256" key="17">
    <source>
        <dbReference type="ARBA" id="ARBA00058429"/>
    </source>
</evidence>
<evidence type="ECO:0000256" key="14">
    <source>
        <dbReference type="ARBA" id="ARBA00023149"/>
    </source>
</evidence>
<evidence type="ECO:0000256" key="1">
    <source>
        <dbReference type="ARBA" id="ARBA00004651"/>
    </source>
</evidence>
<dbReference type="GO" id="GO:0005249">
    <property type="term" value="F:voltage-gated potassium channel activity"/>
    <property type="evidence" value="ECO:0007669"/>
    <property type="project" value="InterPro"/>
</dbReference>
<dbReference type="Pfam" id="PF00027">
    <property type="entry name" value="cNMP_binding"/>
    <property type="match status" value="1"/>
</dbReference>
<gene>
    <name evidence="21" type="ORF">SAMN05444158_2324</name>
</gene>
<proteinExistence type="inferred from homology"/>
<dbReference type="AlphaFoldDB" id="A0A1H1SX35"/>
<keyword evidence="5" id="KW-0633">Potassium transport</keyword>
<evidence type="ECO:0000256" key="15">
    <source>
        <dbReference type="ARBA" id="ARBA00023286"/>
    </source>
</evidence>
<evidence type="ECO:0000259" key="20">
    <source>
        <dbReference type="PROSITE" id="PS50042"/>
    </source>
</evidence>
<dbReference type="GO" id="GO:0001508">
    <property type="term" value="P:action potential"/>
    <property type="evidence" value="ECO:0007669"/>
    <property type="project" value="TreeGrafter"/>
</dbReference>
<keyword evidence="22" id="KW-1185">Reference proteome</keyword>
<dbReference type="InterPro" id="IPR028325">
    <property type="entry name" value="VG_K_chnl"/>
</dbReference>
<feature type="transmembrane region" description="Helical" evidence="19">
    <location>
        <begin position="172"/>
        <end position="191"/>
    </location>
</feature>
<feature type="transmembrane region" description="Helical" evidence="19">
    <location>
        <begin position="110"/>
        <end position="134"/>
    </location>
</feature>
<dbReference type="FunFam" id="1.10.287.70:FF:000181">
    <property type="entry name" value="Cyclic nucleotide-gated potassium channel mll3241"/>
    <property type="match status" value="1"/>
</dbReference>
<reference evidence="22" key="1">
    <citation type="submission" date="2016-10" db="EMBL/GenBank/DDBJ databases">
        <authorList>
            <person name="Varghese N."/>
            <person name="Submissions S."/>
        </authorList>
    </citation>
    <scope>NUCLEOTIDE SEQUENCE [LARGE SCALE GENOMIC DNA]</scope>
    <source>
        <strain evidence="22">GAS369</strain>
    </source>
</reference>
<evidence type="ECO:0000256" key="7">
    <source>
        <dbReference type="ARBA" id="ARBA00022692"/>
    </source>
</evidence>
<dbReference type="Pfam" id="PF00520">
    <property type="entry name" value="Ion_trans"/>
    <property type="match status" value="1"/>
</dbReference>
<evidence type="ECO:0000256" key="5">
    <source>
        <dbReference type="ARBA" id="ARBA00022538"/>
    </source>
</evidence>
<feature type="transmembrane region" description="Helical" evidence="19">
    <location>
        <begin position="203"/>
        <end position="222"/>
    </location>
</feature>
<dbReference type="EMBL" id="LT629750">
    <property type="protein sequence ID" value="SDS52540.1"/>
    <property type="molecule type" value="Genomic_DNA"/>
</dbReference>
<sequence>MSSAKEARKPKSPAEKVKALRHRLYEIMEYGPVGDRTSRLVNWSIILLIVISLFGIILASVPDLKARYGAVFTTIENIALVVFSVEFGIRVWIAVEHAPLRHLAPIRARMLFITSIAGLIDLAAVLPFWLAFLITPDLEILLVFRIARFLKLTRYSPGIRSLYDALYTERRALAGCFIILMGMTIFAATIMHSIEGTIQPDKFGTIPDAMWWAVVTLGTVGYGDIIPVTVLGRIVAAATIFCGLGMVALPIGIVATAFSNEIHRRDFVVTWGLVARVPLFSELSAAEIADIMTLLRAQQTEGGSIIVKRGEPAHSMYLIAAGEVEIRLAHKKIRLGAGHFFGEIAALRRTLRSATVTATKPTSLLVLDAADLEILMERNPQIAARIRNVARHRLGEDVTSARGDLLSKELEDEAIQHPELDEDFHRST</sequence>
<dbReference type="SUPFAM" id="SSF81324">
    <property type="entry name" value="Voltage-gated potassium channels"/>
    <property type="match status" value="1"/>
</dbReference>
<dbReference type="PANTHER" id="PTHR11537:SF254">
    <property type="entry name" value="POTASSIUM VOLTAGE-GATED CHANNEL PROTEIN SHAB"/>
    <property type="match status" value="1"/>
</dbReference>
<keyword evidence="14" id="KW-0114">cAMP</keyword>
<protein>
    <submittedName>
        <fullName evidence="21">Voltage-gated potassium channel</fullName>
    </submittedName>
</protein>
<dbReference type="InterPro" id="IPR000595">
    <property type="entry name" value="cNMP-bd_dom"/>
</dbReference>
<keyword evidence="6" id="KW-0116">cAMP-binding</keyword>
<evidence type="ECO:0000256" key="4">
    <source>
        <dbReference type="ARBA" id="ARBA00022475"/>
    </source>
</evidence>
<evidence type="ECO:0000256" key="19">
    <source>
        <dbReference type="SAM" id="Phobius"/>
    </source>
</evidence>
<organism evidence="21 22">
    <name type="scientific">Bradyrhizobium canariense</name>
    <dbReference type="NCBI Taxonomy" id="255045"/>
    <lineage>
        <taxon>Bacteria</taxon>
        <taxon>Pseudomonadati</taxon>
        <taxon>Pseudomonadota</taxon>
        <taxon>Alphaproteobacteria</taxon>
        <taxon>Hyphomicrobiales</taxon>
        <taxon>Nitrobacteraceae</taxon>
        <taxon>Bradyrhizobium</taxon>
    </lineage>
</organism>
<dbReference type="SMART" id="SM00100">
    <property type="entry name" value="cNMP"/>
    <property type="match status" value="1"/>
</dbReference>
<dbReference type="PANTHER" id="PTHR11537">
    <property type="entry name" value="VOLTAGE-GATED POTASSIUM CHANNEL"/>
    <property type="match status" value="1"/>
</dbReference>
<keyword evidence="12" id="KW-0406">Ion transport</keyword>
<keyword evidence="8" id="KW-0547">Nucleotide-binding</keyword>
<dbReference type="PRINTS" id="PR00169">
    <property type="entry name" value="KCHANNEL"/>
</dbReference>
<evidence type="ECO:0000256" key="8">
    <source>
        <dbReference type="ARBA" id="ARBA00022741"/>
    </source>
</evidence>
<keyword evidence="13 19" id="KW-0472">Membrane</keyword>
<dbReference type="InterPro" id="IPR005821">
    <property type="entry name" value="Ion_trans_dom"/>
</dbReference>
<feature type="transmembrane region" description="Helical" evidence="19">
    <location>
        <begin position="234"/>
        <end position="258"/>
    </location>
</feature>
<evidence type="ECO:0000256" key="18">
    <source>
        <dbReference type="ARBA" id="ARBA00060926"/>
    </source>
</evidence>
<keyword evidence="11 19" id="KW-1133">Transmembrane helix</keyword>
<evidence type="ECO:0000256" key="12">
    <source>
        <dbReference type="ARBA" id="ARBA00023065"/>
    </source>
</evidence>
<name>A0A1H1SX35_9BRAD</name>
<evidence type="ECO:0000256" key="3">
    <source>
        <dbReference type="ARBA" id="ARBA00022448"/>
    </source>
</evidence>
<keyword evidence="15" id="KW-1071">Ligand-gated ion channel</keyword>
<dbReference type="GO" id="GO:0030552">
    <property type="term" value="F:cAMP binding"/>
    <property type="evidence" value="ECO:0007669"/>
    <property type="project" value="UniProtKB-KW"/>
</dbReference>
<dbReference type="PROSITE" id="PS00888">
    <property type="entry name" value="CNMP_BINDING_1"/>
    <property type="match status" value="1"/>
</dbReference>
<keyword evidence="10" id="KW-0630">Potassium</keyword>
<dbReference type="SUPFAM" id="SSF51206">
    <property type="entry name" value="cAMP-binding domain-like"/>
    <property type="match status" value="1"/>
</dbReference>
<dbReference type="GO" id="GO:0008076">
    <property type="term" value="C:voltage-gated potassium channel complex"/>
    <property type="evidence" value="ECO:0007669"/>
    <property type="project" value="InterPro"/>
</dbReference>
<comment type="function">
    <text evidence="17">Cyclic nucleotide-regulated potassium channel activated by cAMP.</text>
</comment>
<comment type="similarity">
    <text evidence="18">Belongs to the potassium channel family.</text>
</comment>
<evidence type="ECO:0000313" key="22">
    <source>
        <dbReference type="Proteomes" id="UP000243904"/>
    </source>
</evidence>
<dbReference type="Gene3D" id="1.10.287.70">
    <property type="match status" value="1"/>
</dbReference>
<keyword evidence="7 19" id="KW-0812">Transmembrane</keyword>
<dbReference type="InterPro" id="IPR018488">
    <property type="entry name" value="cNMP-bd_CS"/>
</dbReference>
<evidence type="ECO:0000256" key="13">
    <source>
        <dbReference type="ARBA" id="ARBA00023136"/>
    </source>
</evidence>
<evidence type="ECO:0000256" key="9">
    <source>
        <dbReference type="ARBA" id="ARBA00022826"/>
    </source>
</evidence>
<evidence type="ECO:0000256" key="10">
    <source>
        <dbReference type="ARBA" id="ARBA00022958"/>
    </source>
</evidence>
<dbReference type="InterPro" id="IPR014710">
    <property type="entry name" value="RmlC-like_jellyroll"/>
</dbReference>
<dbReference type="PROSITE" id="PS50042">
    <property type="entry name" value="CNMP_BINDING_3"/>
    <property type="match status" value="1"/>
</dbReference>
<dbReference type="InterPro" id="IPR018490">
    <property type="entry name" value="cNMP-bd_dom_sf"/>
</dbReference>
<evidence type="ECO:0000256" key="11">
    <source>
        <dbReference type="ARBA" id="ARBA00022989"/>
    </source>
</evidence>
<dbReference type="CDD" id="cd00038">
    <property type="entry name" value="CAP_ED"/>
    <property type="match status" value="1"/>
</dbReference>
<keyword evidence="4" id="KW-1003">Cell membrane</keyword>
<comment type="subunit">
    <text evidence="2">Homotetramer.</text>
</comment>
<accession>A0A1H1SX35</accession>
<dbReference type="Gene3D" id="2.60.120.10">
    <property type="entry name" value="Jelly Rolls"/>
    <property type="match status" value="1"/>
</dbReference>
<keyword evidence="9" id="KW-0631">Potassium channel</keyword>
<evidence type="ECO:0000256" key="2">
    <source>
        <dbReference type="ARBA" id="ARBA00011881"/>
    </source>
</evidence>